<sequence length="495" mass="54853">MSVRPITSARPARRGLGLIRVSKDRDGLTSPDVQRHAIEQCAADRGIEIVDWVEGIDESGSSRNSAWWPRLDQSIGRMEQGDVDTILVWKFSRIGRARLKWAIALDRVDTLGGQIVAATEPIESATASGRFARGMLGEMNAYQAELIGETWREAHARRIRAGLPPTGGPRFGYTRADDGTYTPDPDTGPVLASLYRLYLGGMGTAQLTRWLNDRGILGDRERWTFQGVGRMLDAGFGAGLLGRTEVRAGKRRIPPPWERSYEPGIHEPVIDHDTWRAYVARRKASSGRRTRARSPYLLTGLLRCGDCGGRMHGKFTDGRATYTCSTASTTTGVRKVSVVAWRVDQYVEQWLFSYSADADAQIAARARGTARRRDSEFITRRAHARLAKADERLSSLTIKLVDGTISDDAYKIAAEAIRADRASAEEVLQQAAPNPVEEQAVTPPRDLAALWPDISTEHRALLLRPLVDHVVVDPARYRGDVADRFRVVPSWEVGS</sequence>
<feature type="domain" description="Recombinase" evidence="3">
    <location>
        <begin position="170"/>
        <end position="289"/>
    </location>
</feature>
<dbReference type="GeneID" id="303172428"/>
<keyword evidence="2" id="KW-0233">DNA recombination</keyword>
<dbReference type="GO" id="GO:0003677">
    <property type="term" value="F:DNA binding"/>
    <property type="evidence" value="ECO:0007669"/>
    <property type="project" value="UniProtKB-KW"/>
</dbReference>
<keyword evidence="5" id="KW-1185">Reference proteome</keyword>
<dbReference type="OrthoDB" id="4500247at2"/>
<dbReference type="GO" id="GO:0000150">
    <property type="term" value="F:DNA strand exchange activity"/>
    <property type="evidence" value="ECO:0007669"/>
    <property type="project" value="InterPro"/>
</dbReference>
<dbReference type="InterPro" id="IPR025827">
    <property type="entry name" value="Zn_ribbon_recom_dom"/>
</dbReference>
<evidence type="ECO:0000256" key="1">
    <source>
        <dbReference type="ARBA" id="ARBA00023125"/>
    </source>
</evidence>
<organism evidence="4 5">
    <name type="scientific">Agrococcus casei LMG 22410</name>
    <dbReference type="NCBI Taxonomy" id="1255656"/>
    <lineage>
        <taxon>Bacteria</taxon>
        <taxon>Bacillati</taxon>
        <taxon>Actinomycetota</taxon>
        <taxon>Actinomycetes</taxon>
        <taxon>Micrococcales</taxon>
        <taxon>Microbacteriaceae</taxon>
        <taxon>Agrococcus</taxon>
    </lineage>
</organism>
<gene>
    <name evidence="4" type="ORF">CZ674_04310</name>
</gene>
<name>A0A1R4FG27_9MICO</name>
<dbReference type="InterPro" id="IPR038109">
    <property type="entry name" value="DNA_bind_recomb_sf"/>
</dbReference>
<evidence type="ECO:0000256" key="2">
    <source>
        <dbReference type="ARBA" id="ARBA00023172"/>
    </source>
</evidence>
<dbReference type="Pfam" id="PF00239">
    <property type="entry name" value="Resolvase"/>
    <property type="match status" value="1"/>
</dbReference>
<dbReference type="Gene3D" id="3.90.1750.20">
    <property type="entry name" value="Putative Large Serine Recombinase, Chain B, Domain 2"/>
    <property type="match status" value="1"/>
</dbReference>
<dbReference type="InterPro" id="IPR036162">
    <property type="entry name" value="Resolvase-like_N_sf"/>
</dbReference>
<evidence type="ECO:0000259" key="3">
    <source>
        <dbReference type="PROSITE" id="PS51737"/>
    </source>
</evidence>
<dbReference type="SUPFAM" id="SSF53041">
    <property type="entry name" value="Resolvase-like"/>
    <property type="match status" value="1"/>
</dbReference>
<dbReference type="PROSITE" id="PS51737">
    <property type="entry name" value="RECOMBINASE_DNA_BIND"/>
    <property type="match status" value="1"/>
</dbReference>
<dbReference type="PANTHER" id="PTHR30461:SF2">
    <property type="entry name" value="SERINE RECOMBINASE PINE-RELATED"/>
    <property type="match status" value="1"/>
</dbReference>
<dbReference type="CDD" id="cd00338">
    <property type="entry name" value="Ser_Recombinase"/>
    <property type="match status" value="1"/>
</dbReference>
<dbReference type="PANTHER" id="PTHR30461">
    <property type="entry name" value="DNA-INVERTASE FROM LAMBDOID PROPHAGE"/>
    <property type="match status" value="1"/>
</dbReference>
<evidence type="ECO:0000313" key="4">
    <source>
        <dbReference type="EMBL" id="SJM54781.1"/>
    </source>
</evidence>
<dbReference type="Pfam" id="PF07508">
    <property type="entry name" value="Recombinase"/>
    <property type="match status" value="1"/>
</dbReference>
<dbReference type="RefSeq" id="WP_086991319.1">
    <property type="nucleotide sequence ID" value="NZ_FUHU01000021.1"/>
</dbReference>
<reference evidence="4 5" key="1">
    <citation type="submission" date="2017-02" db="EMBL/GenBank/DDBJ databases">
        <authorList>
            <person name="Peterson S.W."/>
        </authorList>
    </citation>
    <scope>NUCLEOTIDE SEQUENCE [LARGE SCALE GENOMIC DNA]</scope>
    <source>
        <strain evidence="4 5">LMG 22410</strain>
    </source>
</reference>
<dbReference type="SMART" id="SM00857">
    <property type="entry name" value="Resolvase"/>
    <property type="match status" value="1"/>
</dbReference>
<dbReference type="Pfam" id="PF13408">
    <property type="entry name" value="Zn_ribbon_recom"/>
    <property type="match status" value="1"/>
</dbReference>
<protein>
    <submittedName>
        <fullName evidence="4">Site-specific recombinases, DNA invertase Pin homologs</fullName>
    </submittedName>
</protein>
<keyword evidence="1" id="KW-0238">DNA-binding</keyword>
<dbReference type="Proteomes" id="UP000195787">
    <property type="component" value="Unassembled WGS sequence"/>
</dbReference>
<evidence type="ECO:0000313" key="5">
    <source>
        <dbReference type="Proteomes" id="UP000195787"/>
    </source>
</evidence>
<dbReference type="EMBL" id="FUHU01000021">
    <property type="protein sequence ID" value="SJM54781.1"/>
    <property type="molecule type" value="Genomic_DNA"/>
</dbReference>
<dbReference type="AlphaFoldDB" id="A0A1R4FG27"/>
<dbReference type="InterPro" id="IPR050639">
    <property type="entry name" value="SSR_resolvase"/>
</dbReference>
<dbReference type="Gene3D" id="3.40.50.1390">
    <property type="entry name" value="Resolvase, N-terminal catalytic domain"/>
    <property type="match status" value="1"/>
</dbReference>
<dbReference type="InterPro" id="IPR011109">
    <property type="entry name" value="DNA_bind_recombinase_dom"/>
</dbReference>
<proteinExistence type="predicted"/>
<dbReference type="InterPro" id="IPR006119">
    <property type="entry name" value="Resolv_N"/>
</dbReference>
<accession>A0A1R4FG27</accession>